<sequence length="201" mass="22784">FGQEHGGIKVNLFNRNPTNSITIQYCDVIPWYLRLYMHTLKVTVNGNEISSGSSYPIKQLFYQPAVDRSRPSVMEANISLPADSITTLSIEFDKAFIKYTEHPPDANRGFDVGSAVITTLSKVESKWDSILYKQQSQDGIHYVPIRIYTETLLISLPTPDFSMPYNVITLTCTVIALFFGSMFNLLTRSFVVLDNEKPEEK</sequence>
<dbReference type="Pfam" id="PF04113">
    <property type="entry name" value="Gpi16"/>
    <property type="match status" value="1"/>
</dbReference>
<protein>
    <submittedName>
        <fullName evidence="2">667_t:CDS:1</fullName>
    </submittedName>
</protein>
<keyword evidence="1" id="KW-1133">Transmembrane helix</keyword>
<keyword evidence="3" id="KW-1185">Reference proteome</keyword>
<dbReference type="GO" id="GO:0042765">
    <property type="term" value="C:GPI-anchor transamidase complex"/>
    <property type="evidence" value="ECO:0007669"/>
    <property type="project" value="InterPro"/>
</dbReference>
<dbReference type="PANTHER" id="PTHR12959">
    <property type="entry name" value="GPI TRANSAMIDASE COMPONENT PIG-T-RELATED"/>
    <property type="match status" value="1"/>
</dbReference>
<proteinExistence type="predicted"/>
<dbReference type="InterPro" id="IPR007245">
    <property type="entry name" value="PIG-T"/>
</dbReference>
<evidence type="ECO:0000313" key="3">
    <source>
        <dbReference type="Proteomes" id="UP000789572"/>
    </source>
</evidence>
<evidence type="ECO:0000313" key="2">
    <source>
        <dbReference type="EMBL" id="CAG8561184.1"/>
    </source>
</evidence>
<evidence type="ECO:0000256" key="1">
    <source>
        <dbReference type="SAM" id="Phobius"/>
    </source>
</evidence>
<dbReference type="EMBL" id="CAJVPJ010000861">
    <property type="protein sequence ID" value="CAG8561184.1"/>
    <property type="molecule type" value="Genomic_DNA"/>
</dbReference>
<feature type="non-terminal residue" evidence="2">
    <location>
        <position position="1"/>
    </location>
</feature>
<dbReference type="Proteomes" id="UP000789572">
    <property type="component" value="Unassembled WGS sequence"/>
</dbReference>
<dbReference type="PANTHER" id="PTHR12959:SF11">
    <property type="entry name" value="GPI TRANSAMIDASE COMPONENT PIG-T"/>
    <property type="match status" value="1"/>
</dbReference>
<dbReference type="AlphaFoldDB" id="A0A9N9BCB4"/>
<organism evidence="2 3">
    <name type="scientific">Paraglomus occultum</name>
    <dbReference type="NCBI Taxonomy" id="144539"/>
    <lineage>
        <taxon>Eukaryota</taxon>
        <taxon>Fungi</taxon>
        <taxon>Fungi incertae sedis</taxon>
        <taxon>Mucoromycota</taxon>
        <taxon>Glomeromycotina</taxon>
        <taxon>Glomeromycetes</taxon>
        <taxon>Paraglomerales</taxon>
        <taxon>Paraglomeraceae</taxon>
        <taxon>Paraglomus</taxon>
    </lineage>
</organism>
<feature type="transmembrane region" description="Helical" evidence="1">
    <location>
        <begin position="165"/>
        <end position="187"/>
    </location>
</feature>
<dbReference type="GO" id="GO:0016255">
    <property type="term" value="P:attachment of GPI anchor to protein"/>
    <property type="evidence" value="ECO:0007669"/>
    <property type="project" value="InterPro"/>
</dbReference>
<reference evidence="2" key="1">
    <citation type="submission" date="2021-06" db="EMBL/GenBank/DDBJ databases">
        <authorList>
            <person name="Kallberg Y."/>
            <person name="Tangrot J."/>
            <person name="Rosling A."/>
        </authorList>
    </citation>
    <scope>NUCLEOTIDE SEQUENCE</scope>
    <source>
        <strain evidence="2">IA702</strain>
    </source>
</reference>
<name>A0A9N9BCB4_9GLOM</name>
<dbReference type="OrthoDB" id="331263at2759"/>
<gene>
    <name evidence="2" type="ORF">POCULU_LOCUS5516</name>
</gene>
<keyword evidence="1" id="KW-0472">Membrane</keyword>
<comment type="caution">
    <text evidence="2">The sequence shown here is derived from an EMBL/GenBank/DDBJ whole genome shotgun (WGS) entry which is preliminary data.</text>
</comment>
<accession>A0A9N9BCB4</accession>
<keyword evidence="1" id="KW-0812">Transmembrane</keyword>